<organism evidence="1 2">
    <name type="scientific">Collimonas rhizosphaerae</name>
    <dbReference type="NCBI Taxonomy" id="3126357"/>
    <lineage>
        <taxon>Bacteria</taxon>
        <taxon>Pseudomonadati</taxon>
        <taxon>Pseudomonadota</taxon>
        <taxon>Betaproteobacteria</taxon>
        <taxon>Burkholderiales</taxon>
        <taxon>Oxalobacteraceae</taxon>
        <taxon>Collimonas</taxon>
    </lineage>
</organism>
<dbReference type="RefSeq" id="WP_342830470.1">
    <property type="nucleotide sequence ID" value="NZ_JBANDC010000012.1"/>
</dbReference>
<name>A0ABU9PYY1_9BURK</name>
<reference evidence="1 2" key="1">
    <citation type="submission" date="2024-02" db="EMBL/GenBank/DDBJ databases">
        <title>Draft genome sequence of Collimonas sp. strain H4R21, an effective mineral-weathering bacterial strain isolated from the beech rhizosphere.</title>
        <authorList>
            <person name="Morin E."/>
            <person name="Uroz S."/>
            <person name="Leveau J.H.J."/>
            <person name="Kumar R."/>
            <person name="Rey M.W."/>
            <person name="Pham J."/>
        </authorList>
    </citation>
    <scope>NUCLEOTIDE SEQUENCE [LARGE SCALE GENOMIC DNA]</scope>
    <source>
        <strain evidence="1 2">H4R21</strain>
    </source>
</reference>
<sequence length="59" mass="6371">MVEQGGNLFANELKHVVFTGVNATWISSQSDEKKMLDDDQGDRACSGTCLLKNMVSPPG</sequence>
<keyword evidence="2" id="KW-1185">Reference proteome</keyword>
<comment type="caution">
    <text evidence="1">The sequence shown here is derived from an EMBL/GenBank/DDBJ whole genome shotgun (WGS) entry which is preliminary data.</text>
</comment>
<evidence type="ECO:0000313" key="1">
    <source>
        <dbReference type="EMBL" id="MEM4989198.1"/>
    </source>
</evidence>
<protein>
    <submittedName>
        <fullName evidence="1">Uncharacterized protein</fullName>
    </submittedName>
</protein>
<accession>A0ABU9PYY1</accession>
<gene>
    <name evidence="1" type="ORF">V8G57_17550</name>
</gene>
<dbReference type="EMBL" id="JBANDC010000012">
    <property type="protein sequence ID" value="MEM4989198.1"/>
    <property type="molecule type" value="Genomic_DNA"/>
</dbReference>
<evidence type="ECO:0000313" key="2">
    <source>
        <dbReference type="Proteomes" id="UP001495910"/>
    </source>
</evidence>
<dbReference type="Proteomes" id="UP001495910">
    <property type="component" value="Unassembled WGS sequence"/>
</dbReference>
<proteinExistence type="predicted"/>